<protein>
    <submittedName>
        <fullName evidence="1">Uncharacterized protein</fullName>
    </submittedName>
</protein>
<comment type="caution">
    <text evidence="1">The sequence shown here is derived from an EMBL/GenBank/DDBJ whole genome shotgun (WGS) entry which is preliminary data.</text>
</comment>
<feature type="non-terminal residue" evidence="1">
    <location>
        <position position="1"/>
    </location>
</feature>
<accession>X1TEP9</accession>
<sequence>GCECFNGDVTVAEYIDLCHFQDKIDESNERLTDNEVRTLIEEIINRKNL</sequence>
<dbReference type="AlphaFoldDB" id="X1TEP9"/>
<gene>
    <name evidence="1" type="ORF">S12H4_48338</name>
</gene>
<evidence type="ECO:0000313" key="1">
    <source>
        <dbReference type="EMBL" id="GAJ03759.1"/>
    </source>
</evidence>
<reference evidence="1" key="1">
    <citation type="journal article" date="2014" name="Front. Microbiol.">
        <title>High frequency of phylogenetically diverse reductive dehalogenase-homologous genes in deep subseafloor sedimentary metagenomes.</title>
        <authorList>
            <person name="Kawai M."/>
            <person name="Futagami T."/>
            <person name="Toyoda A."/>
            <person name="Takaki Y."/>
            <person name="Nishi S."/>
            <person name="Hori S."/>
            <person name="Arai W."/>
            <person name="Tsubouchi T."/>
            <person name="Morono Y."/>
            <person name="Uchiyama I."/>
            <person name="Ito T."/>
            <person name="Fujiyama A."/>
            <person name="Inagaki F."/>
            <person name="Takami H."/>
        </authorList>
    </citation>
    <scope>NUCLEOTIDE SEQUENCE</scope>
    <source>
        <strain evidence="1">Expedition CK06-06</strain>
    </source>
</reference>
<name>X1TEP9_9ZZZZ</name>
<proteinExistence type="predicted"/>
<organism evidence="1">
    <name type="scientific">marine sediment metagenome</name>
    <dbReference type="NCBI Taxonomy" id="412755"/>
    <lineage>
        <taxon>unclassified sequences</taxon>
        <taxon>metagenomes</taxon>
        <taxon>ecological metagenomes</taxon>
    </lineage>
</organism>
<dbReference type="EMBL" id="BARW01030198">
    <property type="protein sequence ID" value="GAJ03759.1"/>
    <property type="molecule type" value="Genomic_DNA"/>
</dbReference>